<accession>A0AA97A3D0</accession>
<dbReference type="Proteomes" id="UP001303587">
    <property type="component" value="Chromosome"/>
</dbReference>
<dbReference type="InterPro" id="IPR054162">
    <property type="entry name" value="DUF6293_C"/>
</dbReference>
<reference evidence="2 3" key="1">
    <citation type="submission" date="2023-07" db="EMBL/GenBank/DDBJ databases">
        <title>Closed genoem sequence of Methanosarcinaceae archaeon Ac7.</title>
        <authorList>
            <person name="Poehlein A."/>
            <person name="Protasov E."/>
            <person name="Platt K."/>
            <person name="Reeh H."/>
            <person name="Daniel R."/>
            <person name="Brune A."/>
        </authorList>
    </citation>
    <scope>NUCLEOTIDE SEQUENCE [LARGE SCALE GENOMIC DNA]</scope>
    <source>
        <strain evidence="2 3">Ac7</strain>
    </source>
</reference>
<dbReference type="Gene3D" id="1.10.10.10">
    <property type="entry name" value="Winged helix-like DNA-binding domain superfamily/Winged helix DNA-binding domain"/>
    <property type="match status" value="1"/>
</dbReference>
<sequence>MAAVAGTISSMMFSQEYNVIPYYVKAEDYLDCKKPREQRQYLTTGDFSKLRTEGVKDIIDIITFPVVLPEIRLITVLKKISLSENEKITKRDLINHMRINEENKKIFGYPGEITSEKKVNKDERARIYAWLNQNIINKLEKDWGLINIHKDGKNSWLSLTQKGRDMLKYLDMDFSCEIRN</sequence>
<feature type="domain" description="DUF6293" evidence="1">
    <location>
        <begin position="62"/>
        <end position="168"/>
    </location>
</feature>
<proteinExistence type="predicted"/>
<keyword evidence="3" id="KW-1185">Reference proteome</keyword>
<dbReference type="InterPro" id="IPR036388">
    <property type="entry name" value="WH-like_DNA-bd_sf"/>
</dbReference>
<evidence type="ECO:0000259" key="1">
    <source>
        <dbReference type="Pfam" id="PF22665"/>
    </source>
</evidence>
<protein>
    <recommendedName>
        <fullName evidence="1">DUF6293 domain-containing protein</fullName>
    </recommendedName>
</protein>
<name>A0AA97A3D0_9EURY</name>
<dbReference type="Pfam" id="PF22665">
    <property type="entry name" value="WHD_DUF6293"/>
    <property type="match status" value="1"/>
</dbReference>
<evidence type="ECO:0000313" key="2">
    <source>
        <dbReference type="EMBL" id="WNY24908.1"/>
    </source>
</evidence>
<organism evidence="2 3">
    <name type="scientific">Methanolapillus millepedarum</name>
    <dbReference type="NCBI Taxonomy" id="3028296"/>
    <lineage>
        <taxon>Archaea</taxon>
        <taxon>Methanobacteriati</taxon>
        <taxon>Methanobacteriota</taxon>
        <taxon>Stenosarchaea group</taxon>
        <taxon>Methanomicrobia</taxon>
        <taxon>Methanosarcinales</taxon>
        <taxon>Methanosarcinaceae</taxon>
        <taxon>Methanolapillus</taxon>
    </lineage>
</organism>
<gene>
    <name evidence="2" type="ORF">MsAc7_04370</name>
</gene>
<evidence type="ECO:0000313" key="3">
    <source>
        <dbReference type="Proteomes" id="UP001303587"/>
    </source>
</evidence>
<dbReference type="EMBL" id="CP131060">
    <property type="protein sequence ID" value="WNY24908.1"/>
    <property type="molecule type" value="Genomic_DNA"/>
</dbReference>
<dbReference type="AlphaFoldDB" id="A0AA97A3D0"/>